<gene>
    <name evidence="2" type="ORF">GCK72_025585</name>
</gene>
<feature type="region of interest" description="Disordered" evidence="1">
    <location>
        <begin position="175"/>
        <end position="206"/>
    </location>
</feature>
<accession>A0A6A5G2E0</accession>
<reference evidence="2 3" key="1">
    <citation type="submission" date="2019-12" db="EMBL/GenBank/DDBJ databases">
        <title>Chromosome-level assembly of the Caenorhabditis remanei genome.</title>
        <authorList>
            <person name="Teterina A.A."/>
            <person name="Willis J.H."/>
            <person name="Phillips P.C."/>
        </authorList>
    </citation>
    <scope>NUCLEOTIDE SEQUENCE [LARGE SCALE GENOMIC DNA]</scope>
    <source>
        <strain evidence="2 3">PX506</strain>
        <tissue evidence="2">Whole organism</tissue>
    </source>
</reference>
<dbReference type="EMBL" id="WUAV01000006">
    <property type="protein sequence ID" value="KAF1749118.1"/>
    <property type="molecule type" value="Genomic_DNA"/>
</dbReference>
<dbReference type="GeneID" id="78777934"/>
<organism evidence="2 3">
    <name type="scientific">Caenorhabditis remanei</name>
    <name type="common">Caenorhabditis vulgaris</name>
    <dbReference type="NCBI Taxonomy" id="31234"/>
    <lineage>
        <taxon>Eukaryota</taxon>
        <taxon>Metazoa</taxon>
        <taxon>Ecdysozoa</taxon>
        <taxon>Nematoda</taxon>
        <taxon>Chromadorea</taxon>
        <taxon>Rhabditida</taxon>
        <taxon>Rhabditina</taxon>
        <taxon>Rhabditomorpha</taxon>
        <taxon>Rhabditoidea</taxon>
        <taxon>Rhabditidae</taxon>
        <taxon>Peloderinae</taxon>
        <taxon>Caenorhabditis</taxon>
    </lineage>
</organism>
<evidence type="ECO:0000256" key="1">
    <source>
        <dbReference type="SAM" id="MobiDB-lite"/>
    </source>
</evidence>
<dbReference type="Proteomes" id="UP000483820">
    <property type="component" value="Chromosome X"/>
</dbReference>
<dbReference type="AlphaFoldDB" id="A0A6A5G2E0"/>
<evidence type="ECO:0000313" key="3">
    <source>
        <dbReference type="Proteomes" id="UP000483820"/>
    </source>
</evidence>
<evidence type="ECO:0000313" key="2">
    <source>
        <dbReference type="EMBL" id="KAF1749118.1"/>
    </source>
</evidence>
<name>A0A6A5G2E0_CAERE</name>
<comment type="caution">
    <text evidence="2">The sequence shown here is derived from an EMBL/GenBank/DDBJ whole genome shotgun (WGS) entry which is preliminary data.</text>
</comment>
<protein>
    <submittedName>
        <fullName evidence="2">Uncharacterized protein</fullName>
    </submittedName>
</protein>
<dbReference type="CTD" id="78777934"/>
<sequence length="250" mass="26915">MAWLVPGGLEREWNLVVHRSQRVRFRQQRMLLGSFSCSRRRKLPEIEITLLLHKIQTYLISSLWTLERGSLPSTVSNCYKLIGAEWTALDSRATSLQLNSVCSFIIMESDSRLLGEWLDGGFESGHFSWEEECGGVELAFRALLDSGDSVHELTSDNVELRGEATNGLSAAFPFSPPSNDPPKLDPAVPAPPAPAAPPAPPAPLLPLNPLDPNLSVADTIFPSADDPCTLIACVGVFPAAATRAAAAAAG</sequence>
<dbReference type="KEGG" id="crq:GCK72_025585"/>
<proteinExistence type="predicted"/>
<dbReference type="RefSeq" id="XP_053579969.1">
    <property type="nucleotide sequence ID" value="XM_053736403.1"/>
</dbReference>
<feature type="compositionally biased region" description="Pro residues" evidence="1">
    <location>
        <begin position="188"/>
        <end position="206"/>
    </location>
</feature>